<feature type="domain" description="HTH tetR-type" evidence="7">
    <location>
        <begin position="27"/>
        <end position="87"/>
    </location>
</feature>
<evidence type="ECO:0000256" key="3">
    <source>
        <dbReference type="ARBA" id="ARBA00023125"/>
    </source>
</evidence>
<reference evidence="8" key="1">
    <citation type="submission" date="2023-07" db="EMBL/GenBank/DDBJ databases">
        <title>Bacterial whole genome sequence for Sphingobium sp. HBC34.</title>
        <authorList>
            <person name="Le V."/>
            <person name="Ko S.-R."/>
            <person name="Ahn C.-Y."/>
            <person name="Oh H.-M."/>
        </authorList>
    </citation>
    <scope>NUCLEOTIDE SEQUENCE</scope>
    <source>
        <strain evidence="8">HBC34</strain>
    </source>
</reference>
<dbReference type="RefSeq" id="WP_304534028.1">
    <property type="nucleotide sequence ID" value="NZ_JAUQOM010000001.1"/>
</dbReference>
<feature type="DNA-binding region" description="H-T-H motif" evidence="5">
    <location>
        <begin position="50"/>
        <end position="69"/>
    </location>
</feature>
<dbReference type="PANTHER" id="PTHR30055:SF175">
    <property type="entry name" value="HTH-TYPE TRANSCRIPTIONAL REPRESSOR KSTR2"/>
    <property type="match status" value="1"/>
</dbReference>
<feature type="region of interest" description="Disordered" evidence="6">
    <location>
        <begin position="1"/>
        <end position="25"/>
    </location>
</feature>
<dbReference type="EMBL" id="JAUQOM010000001">
    <property type="protein sequence ID" value="MDO7833473.1"/>
    <property type="molecule type" value="Genomic_DNA"/>
</dbReference>
<evidence type="ECO:0000256" key="1">
    <source>
        <dbReference type="ARBA" id="ARBA00022491"/>
    </source>
</evidence>
<feature type="compositionally biased region" description="Polar residues" evidence="6">
    <location>
        <begin position="1"/>
        <end position="14"/>
    </location>
</feature>
<evidence type="ECO:0000259" key="7">
    <source>
        <dbReference type="PROSITE" id="PS50977"/>
    </source>
</evidence>
<gene>
    <name evidence="8" type="ORF">Q4610_00270</name>
</gene>
<evidence type="ECO:0000256" key="5">
    <source>
        <dbReference type="PROSITE-ProRule" id="PRU00335"/>
    </source>
</evidence>
<sequence length="225" mass="25020">MSTATTDGRASETGSADGGRRRRRTREDVTGRICDAACQLFAERGYHGATTREIARVADVSETLLFRYYGNKSILFDEVVAQPFNRLMQGFLKQYPNGQDRKIGEHYNFLAVYDLFDKNRSLFLALLSAKGTSSEEDGAPSLDGLLAFFRAATAEQERKYTDRGIQPPFDIGMGLRLAFGMLASTVLLRDWLFPEGAPPQEELIALLECLVRRALDPAPDRDALG</sequence>
<evidence type="ECO:0000313" key="8">
    <source>
        <dbReference type="EMBL" id="MDO7833473.1"/>
    </source>
</evidence>
<dbReference type="InterPro" id="IPR050109">
    <property type="entry name" value="HTH-type_TetR-like_transc_reg"/>
</dbReference>
<dbReference type="InterPro" id="IPR001647">
    <property type="entry name" value="HTH_TetR"/>
</dbReference>
<accession>A0ABT8ZG14</accession>
<evidence type="ECO:0000256" key="6">
    <source>
        <dbReference type="SAM" id="MobiDB-lite"/>
    </source>
</evidence>
<evidence type="ECO:0000256" key="2">
    <source>
        <dbReference type="ARBA" id="ARBA00023015"/>
    </source>
</evidence>
<proteinExistence type="predicted"/>
<organism evidence="8 9">
    <name type="scientific">Sphingobium cyanobacteriorum</name>
    <dbReference type="NCBI Taxonomy" id="3063954"/>
    <lineage>
        <taxon>Bacteria</taxon>
        <taxon>Pseudomonadati</taxon>
        <taxon>Pseudomonadota</taxon>
        <taxon>Alphaproteobacteria</taxon>
        <taxon>Sphingomonadales</taxon>
        <taxon>Sphingomonadaceae</taxon>
        <taxon>Sphingobium</taxon>
    </lineage>
</organism>
<dbReference type="InterPro" id="IPR009057">
    <property type="entry name" value="Homeodomain-like_sf"/>
</dbReference>
<dbReference type="PROSITE" id="PS50977">
    <property type="entry name" value="HTH_TETR_2"/>
    <property type="match status" value="1"/>
</dbReference>
<evidence type="ECO:0000313" key="9">
    <source>
        <dbReference type="Proteomes" id="UP001176471"/>
    </source>
</evidence>
<dbReference type="PRINTS" id="PR00455">
    <property type="entry name" value="HTHTETR"/>
</dbReference>
<dbReference type="Proteomes" id="UP001176471">
    <property type="component" value="Unassembled WGS sequence"/>
</dbReference>
<dbReference type="Gene3D" id="1.10.357.10">
    <property type="entry name" value="Tetracycline Repressor, domain 2"/>
    <property type="match status" value="1"/>
</dbReference>
<keyword evidence="4" id="KW-0804">Transcription</keyword>
<keyword evidence="9" id="KW-1185">Reference proteome</keyword>
<dbReference type="SUPFAM" id="SSF46689">
    <property type="entry name" value="Homeodomain-like"/>
    <property type="match status" value="1"/>
</dbReference>
<keyword evidence="3 5" id="KW-0238">DNA-binding</keyword>
<dbReference type="Pfam" id="PF00440">
    <property type="entry name" value="TetR_N"/>
    <property type="match status" value="1"/>
</dbReference>
<protein>
    <submittedName>
        <fullName evidence="8">TetR/AcrR family transcriptional regulator</fullName>
    </submittedName>
</protein>
<evidence type="ECO:0000256" key="4">
    <source>
        <dbReference type="ARBA" id="ARBA00023163"/>
    </source>
</evidence>
<name>A0ABT8ZG14_9SPHN</name>
<keyword evidence="2" id="KW-0805">Transcription regulation</keyword>
<keyword evidence="1" id="KW-0678">Repressor</keyword>
<dbReference type="PANTHER" id="PTHR30055">
    <property type="entry name" value="HTH-TYPE TRANSCRIPTIONAL REGULATOR RUTR"/>
    <property type="match status" value="1"/>
</dbReference>
<comment type="caution">
    <text evidence="8">The sequence shown here is derived from an EMBL/GenBank/DDBJ whole genome shotgun (WGS) entry which is preliminary data.</text>
</comment>